<keyword evidence="2" id="KW-1185">Reference proteome</keyword>
<dbReference type="PANTHER" id="PTHR15319:SF1">
    <property type="entry name" value="TATA BOX-BINDING PROTEIN-ASSOCIATED FACTOR RNA POLYMERASE I SUBUNIT C"/>
    <property type="match status" value="1"/>
</dbReference>
<dbReference type="GO" id="GO:0001650">
    <property type="term" value="C:fibrillar center"/>
    <property type="evidence" value="ECO:0007669"/>
    <property type="project" value="TreeGrafter"/>
</dbReference>
<reference evidence="1 2" key="1">
    <citation type="submission" date="2023-12" db="EMBL/GenBank/DDBJ databases">
        <title>A high-quality genome assembly for Dillenia turbinata (Dilleniales).</title>
        <authorList>
            <person name="Chanderbali A."/>
        </authorList>
    </citation>
    <scope>NUCLEOTIDE SEQUENCE [LARGE SCALE GENOMIC DNA]</scope>
    <source>
        <strain evidence="1">LSX21</strain>
        <tissue evidence="1">Leaf</tissue>
    </source>
</reference>
<evidence type="ECO:0000313" key="1">
    <source>
        <dbReference type="EMBL" id="KAK6942146.1"/>
    </source>
</evidence>
<name>A0AAN8W6A0_9MAGN</name>
<dbReference type="Proteomes" id="UP001370490">
    <property type="component" value="Unassembled WGS sequence"/>
</dbReference>
<proteinExistence type="predicted"/>
<dbReference type="SUPFAM" id="SSF51569">
    <property type="entry name" value="Aldolase"/>
    <property type="match status" value="1"/>
</dbReference>
<dbReference type="InterPro" id="IPR013785">
    <property type="entry name" value="Aldolase_TIM"/>
</dbReference>
<accession>A0AAN8W6A0</accession>
<dbReference type="AlphaFoldDB" id="A0AAN8W6A0"/>
<evidence type="ECO:0000313" key="2">
    <source>
        <dbReference type="Proteomes" id="UP001370490"/>
    </source>
</evidence>
<protein>
    <submittedName>
        <fullName evidence="1">Uncharacterized protein</fullName>
    </submittedName>
</protein>
<gene>
    <name evidence="1" type="ORF">RJ641_027523</name>
</gene>
<dbReference type="InterPro" id="IPR038801">
    <property type="entry name" value="TAF1C"/>
</dbReference>
<comment type="caution">
    <text evidence="1">The sequence shown here is derived from an EMBL/GenBank/DDBJ whole genome shotgun (WGS) entry which is preliminary data.</text>
</comment>
<dbReference type="GO" id="GO:0001164">
    <property type="term" value="F:RNA polymerase I core promoter sequence-specific DNA binding"/>
    <property type="evidence" value="ECO:0007669"/>
    <property type="project" value="TreeGrafter"/>
</dbReference>
<organism evidence="1 2">
    <name type="scientific">Dillenia turbinata</name>
    <dbReference type="NCBI Taxonomy" id="194707"/>
    <lineage>
        <taxon>Eukaryota</taxon>
        <taxon>Viridiplantae</taxon>
        <taxon>Streptophyta</taxon>
        <taxon>Embryophyta</taxon>
        <taxon>Tracheophyta</taxon>
        <taxon>Spermatophyta</taxon>
        <taxon>Magnoliopsida</taxon>
        <taxon>eudicotyledons</taxon>
        <taxon>Gunneridae</taxon>
        <taxon>Pentapetalae</taxon>
        <taxon>Dilleniales</taxon>
        <taxon>Dilleniaceae</taxon>
        <taxon>Dillenia</taxon>
    </lineage>
</organism>
<dbReference type="PANTHER" id="PTHR15319">
    <property type="entry name" value="TATA BOX-BINDING PROTEIN ASSOCIATED FACTOR RNA POLYMERASE I SUBUNIT C"/>
    <property type="match status" value="1"/>
</dbReference>
<sequence>MDFSEQWKSLFPIASVFTPPLLLSSKPHLESESELGPLFFTPSPKTLTLLLSSPSLSPPSHSFSSFPFLSLSRFLQTSSLPSVPPSVSSSIASSSSSSSDLQHSHPSSFFTNNRLQFLRCPHNDVVLAFFPTGDNSDRVGYLLLSVRDSNLTVELDSDGDVFTADTRFNHGILKIVLNSSPDNANGCFGYLMACTMYTVHWFTVKFNETIDDSGGFSSRKNPVLDYVGGKEFKSCGVVDACWSPHVPEDSVVLLETGELFLFDLAKCLKSRRVKENLLGTRLPVRWDNLIRNSGKVGWLRCEFSWHPRILIVVHSSAIYLVDLRFEVCNVSCLAKIGMRSLNESGEADQFVAFSKAGNDGFSFVVATEHVLLLCDVRKPLIPLLQWIHDLDSPRHVDVFRLSDLRSHSIDDKYKHVSEVGFGIILGSFWNCEFGLFCYGPYLPKPRTSVASKIQELCYTCYAWELPSELQLSGRGCCCGSCLVREEFFKEALPEWVNWQQKKELVLGFGVLSSDLFAEMSEPEGFGGFVLIRLMSSGKLEYQKYIASWGCVRKVESCGEKSISPTTSSLDCIIEEEYKFTRKFKYFTFKYLYGFLSGNLSQLLVSKVEESNSDLQEKNSFNLEFHKFFCEKLKAFGLIQSELPPVSEVFKDVSTPTSIYEVALRRVWAGLPINLLLLAFSNYSEFLDVTLDSKLASLDFLAVPDQPQLPPFFLRNPSSRSNKWTNKVQRSDTFVGPVLPLPILTTISQFRGCGPSVLETEEGLGCHFDEVMNAANEITVSDSVLDLHSNHDVSLANDFEEPWAGTERERLFLLHNPGAFSYKRDSAEESSIYLDEKIATLVSKVTAKEPLANGKTDVVGLELFDDLSPVELKYDAFDINFGPGELKAHRLLKTHFSRWQERDLYELDKAQVVTCSPKRVKHRSTVVRSFVIPMLEAATDPVPVEKLAVHFHDTYGQVLSNILASLEDAPGNIATEDEVYMLNGLGVNTGVDLGKFMLTAQFSNLFSSSSPNPSPLSSHLNSIRHNMLGISLRILNTNRDPLENLQQPETLKQEWASIKVEFECTEKDRQENTSKRQEFSIKAATLRVKLAELEEQMIVLSGMLSLDHEAESSSTSNSNLLMKKSGILRARGTSFSKSLVTTTSTDDPAAEVSATTFCLVVVSPLFG</sequence>
<dbReference type="EMBL" id="JBAMMX010000004">
    <property type="protein sequence ID" value="KAK6942146.1"/>
    <property type="molecule type" value="Genomic_DNA"/>
</dbReference>
<dbReference type="Gene3D" id="3.20.20.70">
    <property type="entry name" value="Aldolase class I"/>
    <property type="match status" value="1"/>
</dbReference>